<gene>
    <name evidence="1" type="ORF">Ahy_A05g025782</name>
</gene>
<dbReference type="Proteomes" id="UP000289738">
    <property type="component" value="Chromosome A05"/>
</dbReference>
<dbReference type="Pfam" id="PF10294">
    <property type="entry name" value="Methyltransf_16"/>
    <property type="match status" value="1"/>
</dbReference>
<accession>A0A445D9F9</accession>
<comment type="caution">
    <text evidence="1">The sequence shown here is derived from an EMBL/GenBank/DDBJ whole genome shotgun (WGS) entry which is preliminary data.</text>
</comment>
<organism evidence="1 2">
    <name type="scientific">Arachis hypogaea</name>
    <name type="common">Peanut</name>
    <dbReference type="NCBI Taxonomy" id="3818"/>
    <lineage>
        <taxon>Eukaryota</taxon>
        <taxon>Viridiplantae</taxon>
        <taxon>Streptophyta</taxon>
        <taxon>Embryophyta</taxon>
        <taxon>Tracheophyta</taxon>
        <taxon>Spermatophyta</taxon>
        <taxon>Magnoliopsida</taxon>
        <taxon>eudicotyledons</taxon>
        <taxon>Gunneridae</taxon>
        <taxon>Pentapetalae</taxon>
        <taxon>rosids</taxon>
        <taxon>fabids</taxon>
        <taxon>Fabales</taxon>
        <taxon>Fabaceae</taxon>
        <taxon>Papilionoideae</taxon>
        <taxon>50 kb inversion clade</taxon>
        <taxon>dalbergioids sensu lato</taxon>
        <taxon>Dalbergieae</taxon>
        <taxon>Pterocarpus clade</taxon>
        <taxon>Arachis</taxon>
    </lineage>
</organism>
<evidence type="ECO:0000313" key="1">
    <source>
        <dbReference type="EMBL" id="RYR59799.1"/>
    </source>
</evidence>
<dbReference type="InterPro" id="IPR029063">
    <property type="entry name" value="SAM-dependent_MTases_sf"/>
</dbReference>
<dbReference type="Gene3D" id="3.40.50.150">
    <property type="entry name" value="Vaccinia Virus protein VP39"/>
    <property type="match status" value="1"/>
</dbReference>
<name>A0A445D9F9_ARAHY</name>
<reference evidence="1 2" key="1">
    <citation type="submission" date="2019-01" db="EMBL/GenBank/DDBJ databases">
        <title>Sequencing of cultivated peanut Arachis hypogaea provides insights into genome evolution and oil improvement.</title>
        <authorList>
            <person name="Chen X."/>
        </authorList>
    </citation>
    <scope>NUCLEOTIDE SEQUENCE [LARGE SCALE GENOMIC DNA]</scope>
    <source>
        <strain evidence="2">cv. Fuhuasheng</strain>
        <tissue evidence="1">Leaves</tissue>
    </source>
</reference>
<dbReference type="EMBL" id="SDMP01000005">
    <property type="protein sequence ID" value="RYR59799.1"/>
    <property type="molecule type" value="Genomic_DNA"/>
</dbReference>
<dbReference type="AlphaFoldDB" id="A0A445D9F9"/>
<dbReference type="InterPro" id="IPR019410">
    <property type="entry name" value="Methyltransf_16"/>
</dbReference>
<dbReference type="PANTHER" id="PTHR14614">
    <property type="entry name" value="HEPATOCELLULAR CARCINOMA-ASSOCIATED ANTIGEN"/>
    <property type="match status" value="1"/>
</dbReference>
<proteinExistence type="predicted"/>
<sequence length="238" mass="27115">MKVVKCSNPDSCKLGDYIKDLLLVAVTRTPLSTYDATLCSTLFTWRGLYSSCHSYCEDINMSISHAADSIGLKEIPRYEVKIIEEDDWMKGAQLLNLLRSLLSILIRGMITYSYYGKLTYVRYEFECLPGYMKGLATWERLRAIYELGWEIEPLDLLNSPTTFEMPLEVLGHELQFTQDPNSKHLGTKVWDSSLVFAKFLERNCRKGRFSPAKLKGKRVIELGAGYGVSSFGNVTNDF</sequence>
<protein>
    <submittedName>
        <fullName evidence="1">Uncharacterized protein</fullName>
    </submittedName>
</protein>
<evidence type="ECO:0000313" key="2">
    <source>
        <dbReference type="Proteomes" id="UP000289738"/>
    </source>
</evidence>
<keyword evidence="2" id="KW-1185">Reference proteome</keyword>
<dbReference type="PANTHER" id="PTHR14614:SF98">
    <property type="entry name" value="S-ADENOSYL-L-METHIONINE-DEPENDENT METHYLTRANSFERASES SUPERFAMILY PROTEIN"/>
    <property type="match status" value="1"/>
</dbReference>